<dbReference type="InterPro" id="IPR001433">
    <property type="entry name" value="OxRdtase_FAD/NAD-bd"/>
</dbReference>
<evidence type="ECO:0000256" key="5">
    <source>
        <dbReference type="ARBA" id="ARBA00022723"/>
    </source>
</evidence>
<dbReference type="PROSITE" id="PS51203">
    <property type="entry name" value="CS"/>
    <property type="match status" value="1"/>
</dbReference>
<evidence type="ECO:0000259" key="13">
    <source>
        <dbReference type="PROSITE" id="PS50255"/>
    </source>
</evidence>
<dbReference type="PROSITE" id="PS51384">
    <property type="entry name" value="FAD_FR"/>
    <property type="match status" value="1"/>
</dbReference>
<comment type="similarity">
    <text evidence="1">Belongs to the flavoprotein pyridine nucleotide cytochrome reductase family.</text>
</comment>
<evidence type="ECO:0000259" key="14">
    <source>
        <dbReference type="PROSITE" id="PS51203"/>
    </source>
</evidence>
<reference evidence="16" key="1">
    <citation type="submission" date="2020-11" db="EMBL/GenBank/DDBJ databases">
        <authorList>
            <person name="Tran Van P."/>
        </authorList>
    </citation>
    <scope>NUCLEOTIDE SEQUENCE</scope>
</reference>
<dbReference type="EMBL" id="OA566818">
    <property type="protein sequence ID" value="CAD7199526.1"/>
    <property type="molecule type" value="Genomic_DNA"/>
</dbReference>
<name>A0A7R8Z9N0_TIMDO</name>
<dbReference type="InterPro" id="IPR008333">
    <property type="entry name" value="Cbr1-like_FAD-bd_dom"/>
</dbReference>
<dbReference type="PANTHER" id="PTHR46237:SF1">
    <property type="entry name" value="CYTOCHROME B5 REDUCTASE 4"/>
    <property type="match status" value="1"/>
</dbReference>
<dbReference type="InterPro" id="IPR018506">
    <property type="entry name" value="Cyt_B5_heme-BS"/>
</dbReference>
<dbReference type="PROSITE" id="PS00191">
    <property type="entry name" value="CYTOCHROME_B5_1"/>
    <property type="match status" value="1"/>
</dbReference>
<keyword evidence="12" id="KW-1133">Transmembrane helix</keyword>
<dbReference type="PROSITE" id="PS50255">
    <property type="entry name" value="CYTOCHROME_B5_2"/>
    <property type="match status" value="1"/>
</dbReference>
<sequence length="626" mass="70009">MPRWCCCSCYCYNVSDRRDLQGNPRNKVALQPGHSLMDWVRLGQSGKDLTGVKGILQDVTVAQLAKHNKRHDAWLAIRGRVYNVSHYMDFHPGGEEELMRGVGKDATDLFNQVHAWVNFESLLQKCLVGRLRKNESSKVDLGVLLFGSKKSNTGAKQVPVLPGPTVAEDSKPKGRVPVPMDWFQKQDSVSVVYYTKVTCPAVEVRLVDDRDLSVYVRLGETDALLSHLSLEEEVSWPCTVSTNNDTGKIELQLVKKLPKLWARLGAECSDNGTMHSNTDVFAPFSEYSVAGVTPVTHNTKLLVLRRRDCAYRTVPIGHHVRVRSNIQGMAISRSYTPVVPALCPVFVPPEWQPDALCLMVKEYPAGALTPWLCSLCPGDTVELSGPEGSFSTKLLAEMTRLYLVAAGTGLTPMLTLIAWALGGRGCRSLKISLIFFNRDEKDRLWAEQLEKLDQENERFTVTHILSEASEEWVGRRGHIDKFLLQELLPDIYSDPTQFVCVCGPTAFTELTRNSGTFNLRANSWRLVGWMWPAGHQLNGSELTHRGFKQDSSLALTDHTMTLSYKLHHSGTNFSGTIQTARQAIQKYLEGWLGQVADTTWTNCYTSSVIGVQSDRQPSGRHERTNM</sequence>
<dbReference type="InterPro" id="IPR001199">
    <property type="entry name" value="Cyt_B5-like_heme/steroid-bd"/>
</dbReference>
<dbReference type="CDD" id="cd06183">
    <property type="entry name" value="cyt_b5_reduct_like"/>
    <property type="match status" value="1"/>
</dbReference>
<evidence type="ECO:0000256" key="11">
    <source>
        <dbReference type="ARBA" id="ARBA00047682"/>
    </source>
</evidence>
<dbReference type="Gene3D" id="2.40.30.10">
    <property type="entry name" value="Translation factors"/>
    <property type="match status" value="1"/>
</dbReference>
<dbReference type="PANTHER" id="PTHR46237">
    <property type="entry name" value="CYTOCHROME B5 REDUCTASE 4 FAMILY MEMBER"/>
    <property type="match status" value="1"/>
</dbReference>
<dbReference type="AlphaFoldDB" id="A0A7R8Z9N0"/>
<evidence type="ECO:0000256" key="12">
    <source>
        <dbReference type="SAM" id="Phobius"/>
    </source>
</evidence>
<dbReference type="FunFam" id="3.40.50.80:FF:000021">
    <property type="entry name" value="Cytochrome b5 reductase 4"/>
    <property type="match status" value="1"/>
</dbReference>
<keyword evidence="6" id="KW-0560">Oxidoreductase</keyword>
<dbReference type="SUPFAM" id="SSF52343">
    <property type="entry name" value="Ferredoxin reductase-like, C-terminal NADP-linked domain"/>
    <property type="match status" value="1"/>
</dbReference>
<dbReference type="PRINTS" id="PR00406">
    <property type="entry name" value="CYTB5RDTASE"/>
</dbReference>
<dbReference type="GO" id="GO:0020037">
    <property type="term" value="F:heme binding"/>
    <property type="evidence" value="ECO:0007669"/>
    <property type="project" value="InterPro"/>
</dbReference>
<comment type="catalytic activity">
    <reaction evidence="11">
        <text>2 Fe(III)-[cytochrome b5] + NADH = 2 Fe(II)-[cytochrome b5] + NAD(+) + H(+)</text>
        <dbReference type="Rhea" id="RHEA:46680"/>
        <dbReference type="Rhea" id="RHEA-COMP:10438"/>
        <dbReference type="Rhea" id="RHEA-COMP:10439"/>
        <dbReference type="ChEBI" id="CHEBI:15378"/>
        <dbReference type="ChEBI" id="CHEBI:29033"/>
        <dbReference type="ChEBI" id="CHEBI:29034"/>
        <dbReference type="ChEBI" id="CHEBI:57540"/>
        <dbReference type="ChEBI" id="CHEBI:57945"/>
        <dbReference type="EC" id="1.6.2.2"/>
    </reaction>
</comment>
<evidence type="ECO:0000256" key="2">
    <source>
        <dbReference type="ARBA" id="ARBA00012011"/>
    </source>
</evidence>
<feature type="domain" description="FAD-binding FR-type" evidence="15">
    <location>
        <begin position="282"/>
        <end position="393"/>
    </location>
</feature>
<evidence type="ECO:0000256" key="1">
    <source>
        <dbReference type="ARBA" id="ARBA00006105"/>
    </source>
</evidence>
<feature type="domain" description="Cytochrome b5 heme-binding" evidence="13">
    <location>
        <begin position="56"/>
        <end position="132"/>
    </location>
</feature>
<dbReference type="GO" id="GO:0005783">
    <property type="term" value="C:endoplasmic reticulum"/>
    <property type="evidence" value="ECO:0007669"/>
    <property type="project" value="TreeGrafter"/>
</dbReference>
<gene>
    <name evidence="16" type="ORF">TDIB3V08_LOCUS5774</name>
</gene>
<evidence type="ECO:0000256" key="4">
    <source>
        <dbReference type="ARBA" id="ARBA00022617"/>
    </source>
</evidence>
<evidence type="ECO:0000256" key="8">
    <source>
        <dbReference type="ARBA" id="ARBA00023027"/>
    </source>
</evidence>
<dbReference type="Gene3D" id="3.10.120.10">
    <property type="entry name" value="Cytochrome b5-like heme/steroid binding domain"/>
    <property type="match status" value="1"/>
</dbReference>
<dbReference type="Pfam" id="PF00173">
    <property type="entry name" value="Cyt-b5"/>
    <property type="match status" value="1"/>
</dbReference>
<evidence type="ECO:0000256" key="3">
    <source>
        <dbReference type="ARBA" id="ARBA00022339"/>
    </source>
</evidence>
<dbReference type="SMART" id="SM01117">
    <property type="entry name" value="Cyt-b5"/>
    <property type="match status" value="1"/>
</dbReference>
<dbReference type="SUPFAM" id="SSF63380">
    <property type="entry name" value="Riboflavin synthase domain-like"/>
    <property type="match status" value="1"/>
</dbReference>
<proteinExistence type="inferred from homology"/>
<keyword evidence="4" id="KW-0349">Heme</keyword>
<accession>A0A7R8Z9N0</accession>
<protein>
    <recommendedName>
        <fullName evidence="3">Cytochrome b5 reductase 4</fullName>
        <ecNumber evidence="2">1.6.2.2</ecNumber>
    </recommendedName>
    <alternativeName>
        <fullName evidence="10">Flavohemoprotein b5/b5R</fullName>
    </alternativeName>
    <alternativeName>
        <fullName evidence="9">cb5/cb5R</fullName>
    </alternativeName>
</protein>
<dbReference type="InterPro" id="IPR007052">
    <property type="entry name" value="CS_dom"/>
</dbReference>
<dbReference type="SUPFAM" id="SSF49764">
    <property type="entry name" value="HSP20-like chaperones"/>
    <property type="match status" value="1"/>
</dbReference>
<evidence type="ECO:0000256" key="10">
    <source>
        <dbReference type="ARBA" id="ARBA00031842"/>
    </source>
</evidence>
<dbReference type="InterPro" id="IPR017938">
    <property type="entry name" value="Riboflavin_synthase-like_b-brl"/>
</dbReference>
<evidence type="ECO:0000259" key="15">
    <source>
        <dbReference type="PROSITE" id="PS51384"/>
    </source>
</evidence>
<dbReference type="InterPro" id="IPR039261">
    <property type="entry name" value="FNR_nucleotide-bd"/>
</dbReference>
<dbReference type="InterPro" id="IPR051872">
    <property type="entry name" value="Cytochrome_b5/Flavoprotein_Rdt"/>
</dbReference>
<evidence type="ECO:0000313" key="16">
    <source>
        <dbReference type="EMBL" id="CAD7199526.1"/>
    </source>
</evidence>
<feature type="transmembrane region" description="Helical" evidence="12">
    <location>
        <begin position="401"/>
        <end position="421"/>
    </location>
</feature>
<feature type="domain" description="CS" evidence="14">
    <location>
        <begin position="175"/>
        <end position="265"/>
    </location>
</feature>
<dbReference type="InterPro" id="IPR008978">
    <property type="entry name" value="HSP20-like_chaperone"/>
</dbReference>
<dbReference type="GO" id="GO:0006801">
    <property type="term" value="P:superoxide metabolic process"/>
    <property type="evidence" value="ECO:0007669"/>
    <property type="project" value="TreeGrafter"/>
</dbReference>
<evidence type="ECO:0000256" key="7">
    <source>
        <dbReference type="ARBA" id="ARBA00023004"/>
    </source>
</evidence>
<dbReference type="InterPro" id="IPR036400">
    <property type="entry name" value="Cyt_B5-like_heme/steroid_sf"/>
</dbReference>
<dbReference type="EC" id="1.6.2.2" evidence="2"/>
<keyword evidence="8" id="KW-0520">NAD</keyword>
<dbReference type="FunFam" id="3.10.120.10:FF:000001">
    <property type="entry name" value="Cytochrome b5 reductase 4"/>
    <property type="match status" value="1"/>
</dbReference>
<dbReference type="InterPro" id="IPR017927">
    <property type="entry name" value="FAD-bd_FR_type"/>
</dbReference>
<keyword evidence="12" id="KW-0472">Membrane</keyword>
<organism evidence="16">
    <name type="scientific">Timema douglasi</name>
    <name type="common">Walking stick</name>
    <dbReference type="NCBI Taxonomy" id="61478"/>
    <lineage>
        <taxon>Eukaryota</taxon>
        <taxon>Metazoa</taxon>
        <taxon>Ecdysozoa</taxon>
        <taxon>Arthropoda</taxon>
        <taxon>Hexapoda</taxon>
        <taxon>Insecta</taxon>
        <taxon>Pterygota</taxon>
        <taxon>Neoptera</taxon>
        <taxon>Polyneoptera</taxon>
        <taxon>Phasmatodea</taxon>
        <taxon>Timematodea</taxon>
        <taxon>Timematoidea</taxon>
        <taxon>Timematidae</taxon>
        <taxon>Timema</taxon>
    </lineage>
</organism>
<keyword evidence="5" id="KW-0479">Metal-binding</keyword>
<evidence type="ECO:0000256" key="9">
    <source>
        <dbReference type="ARBA" id="ARBA00030883"/>
    </source>
</evidence>
<keyword evidence="7" id="KW-0408">Iron</keyword>
<dbReference type="Pfam" id="PF00175">
    <property type="entry name" value="NAD_binding_1"/>
    <property type="match status" value="1"/>
</dbReference>
<dbReference type="Pfam" id="PF00970">
    <property type="entry name" value="FAD_binding_6"/>
    <property type="match status" value="1"/>
</dbReference>
<dbReference type="GO" id="GO:0046872">
    <property type="term" value="F:metal ion binding"/>
    <property type="evidence" value="ECO:0007669"/>
    <property type="project" value="UniProtKB-KW"/>
</dbReference>
<dbReference type="SUPFAM" id="SSF55856">
    <property type="entry name" value="Cytochrome b5-like heme/steroid binding domain"/>
    <property type="match status" value="1"/>
</dbReference>
<dbReference type="Gene3D" id="2.60.40.790">
    <property type="match status" value="1"/>
</dbReference>
<evidence type="ECO:0000256" key="6">
    <source>
        <dbReference type="ARBA" id="ARBA00023002"/>
    </source>
</evidence>
<keyword evidence="12" id="KW-0812">Transmembrane</keyword>
<dbReference type="Gene3D" id="3.40.50.80">
    <property type="entry name" value="Nucleotide-binding domain of ferredoxin-NADP reductase (FNR) module"/>
    <property type="match status" value="1"/>
</dbReference>
<dbReference type="GO" id="GO:0090524">
    <property type="term" value="F:cytochrome-b5 reductase activity, acting on NADH"/>
    <property type="evidence" value="ECO:0007669"/>
    <property type="project" value="UniProtKB-EC"/>
</dbReference>